<keyword evidence="2" id="KW-0812">Transmembrane</keyword>
<keyword evidence="2" id="KW-1133">Transmembrane helix</keyword>
<feature type="transmembrane region" description="Helical" evidence="2">
    <location>
        <begin position="67"/>
        <end position="89"/>
    </location>
</feature>
<comment type="caution">
    <text evidence="3">The sequence shown here is derived from an EMBL/GenBank/DDBJ whole genome shotgun (WGS) entry which is preliminary data.</text>
</comment>
<feature type="region of interest" description="Disordered" evidence="1">
    <location>
        <begin position="1"/>
        <end position="58"/>
    </location>
</feature>
<keyword evidence="4" id="KW-1185">Reference proteome</keyword>
<dbReference type="OrthoDB" id="4321667at2"/>
<sequence length="91" mass="9620">MRGGGGLPYEECRRQRKHAAPRDRTRDWPAYALPPFHHGLTGSTADAPEVGRAPAPRARRPRLVDGAAVSGVLVALCVTALLVATVAVAGR</sequence>
<gene>
    <name evidence="3" type="ORF">BEK98_14785</name>
</gene>
<dbReference type="RefSeq" id="WP_094217028.1">
    <property type="nucleotide sequence ID" value="NZ_MCGQ01000013.1"/>
</dbReference>
<evidence type="ECO:0000256" key="2">
    <source>
        <dbReference type="SAM" id="Phobius"/>
    </source>
</evidence>
<evidence type="ECO:0000313" key="4">
    <source>
        <dbReference type="Proteomes" id="UP000215483"/>
    </source>
</evidence>
<reference evidence="3 4" key="1">
    <citation type="submission" date="2016-07" db="EMBL/GenBank/DDBJ databases">
        <title>Draft genome of Streptomyces diastatochromogenes.</title>
        <authorList>
            <person name="Podduturi R."/>
            <person name="Lukassen M.B."/>
            <person name="Clausen N."/>
            <person name="Nielsen J.L."/>
            <person name="Jorgensen N.O."/>
        </authorList>
    </citation>
    <scope>NUCLEOTIDE SEQUENCE [LARGE SCALE GENOMIC DNA]</scope>
    <source>
        <strain evidence="3 4">DSM 40608</strain>
    </source>
</reference>
<protein>
    <submittedName>
        <fullName evidence="3">Uncharacterized protein</fullName>
    </submittedName>
</protein>
<dbReference type="Proteomes" id="UP000215483">
    <property type="component" value="Unassembled WGS sequence"/>
</dbReference>
<dbReference type="EMBL" id="MCGQ01000013">
    <property type="protein sequence ID" value="OXY95425.1"/>
    <property type="molecule type" value="Genomic_DNA"/>
</dbReference>
<evidence type="ECO:0000313" key="3">
    <source>
        <dbReference type="EMBL" id="OXY95425.1"/>
    </source>
</evidence>
<keyword evidence="2" id="KW-0472">Membrane</keyword>
<evidence type="ECO:0000256" key="1">
    <source>
        <dbReference type="SAM" id="MobiDB-lite"/>
    </source>
</evidence>
<proteinExistence type="predicted"/>
<organism evidence="3 4">
    <name type="scientific">Streptomyces diastatochromogenes</name>
    <dbReference type="NCBI Taxonomy" id="42236"/>
    <lineage>
        <taxon>Bacteria</taxon>
        <taxon>Bacillati</taxon>
        <taxon>Actinomycetota</taxon>
        <taxon>Actinomycetes</taxon>
        <taxon>Kitasatosporales</taxon>
        <taxon>Streptomycetaceae</taxon>
        <taxon>Streptomyces</taxon>
    </lineage>
</organism>
<name>A0A233SIG7_STRDA</name>
<accession>A0A233SIG7</accession>
<dbReference type="AlphaFoldDB" id="A0A233SIG7"/>